<evidence type="ECO:0000313" key="2">
    <source>
        <dbReference type="EMBL" id="GAA4387657.1"/>
    </source>
</evidence>
<dbReference type="RefSeq" id="WP_344992426.1">
    <property type="nucleotide sequence ID" value="NZ_BAABFR010000013.1"/>
</dbReference>
<feature type="region of interest" description="Disordered" evidence="1">
    <location>
        <begin position="1"/>
        <end position="45"/>
    </location>
</feature>
<sequence>MQPDSRSPTEDVWWPDGANRTDRGTPSRTWSQRSSRAEAGAPFEREPVESAAWFHDAVYHIGRSGNEERSVQLA</sequence>
<dbReference type="EMBL" id="BAABFR010000013">
    <property type="protein sequence ID" value="GAA4387657.1"/>
    <property type="molecule type" value="Genomic_DNA"/>
</dbReference>
<keyword evidence="3" id="KW-1185">Reference proteome</keyword>
<evidence type="ECO:0000313" key="3">
    <source>
        <dbReference type="Proteomes" id="UP001500635"/>
    </source>
</evidence>
<comment type="caution">
    <text evidence="2">The sequence shown here is derived from an EMBL/GenBank/DDBJ whole genome shotgun (WGS) entry which is preliminary data.</text>
</comment>
<protein>
    <submittedName>
        <fullName evidence="2">Uncharacterized protein</fullName>
    </submittedName>
</protein>
<proteinExistence type="predicted"/>
<name>A0ABP8JAD2_9ACTN</name>
<evidence type="ECO:0000256" key="1">
    <source>
        <dbReference type="SAM" id="MobiDB-lite"/>
    </source>
</evidence>
<accession>A0ABP8JAD2</accession>
<organism evidence="2 3">
    <name type="scientific">Tsukamurella soli</name>
    <dbReference type="NCBI Taxonomy" id="644556"/>
    <lineage>
        <taxon>Bacteria</taxon>
        <taxon>Bacillati</taxon>
        <taxon>Actinomycetota</taxon>
        <taxon>Actinomycetes</taxon>
        <taxon>Mycobacteriales</taxon>
        <taxon>Tsukamurellaceae</taxon>
        <taxon>Tsukamurella</taxon>
    </lineage>
</organism>
<gene>
    <name evidence="2" type="ORF">GCM10023147_12360</name>
</gene>
<dbReference type="Proteomes" id="UP001500635">
    <property type="component" value="Unassembled WGS sequence"/>
</dbReference>
<reference evidence="3" key="1">
    <citation type="journal article" date="2019" name="Int. J. Syst. Evol. Microbiol.">
        <title>The Global Catalogue of Microorganisms (GCM) 10K type strain sequencing project: providing services to taxonomists for standard genome sequencing and annotation.</title>
        <authorList>
            <consortium name="The Broad Institute Genomics Platform"/>
            <consortium name="The Broad Institute Genome Sequencing Center for Infectious Disease"/>
            <person name="Wu L."/>
            <person name="Ma J."/>
        </authorList>
    </citation>
    <scope>NUCLEOTIDE SEQUENCE [LARGE SCALE GENOMIC DNA]</scope>
    <source>
        <strain evidence="3">JCM 17688</strain>
    </source>
</reference>